<evidence type="ECO:0000313" key="7">
    <source>
        <dbReference type="Proteomes" id="UP001318860"/>
    </source>
</evidence>
<evidence type="ECO:0000259" key="5">
    <source>
        <dbReference type="Pfam" id="PF08263"/>
    </source>
</evidence>
<dbReference type="PANTHER" id="PTHR48060">
    <property type="entry name" value="DNA DAMAGE-REPAIR/TOLERATION PROTEIN DRT100"/>
    <property type="match status" value="1"/>
</dbReference>
<evidence type="ECO:0000313" key="6">
    <source>
        <dbReference type="EMBL" id="KAK6164195.1"/>
    </source>
</evidence>
<protein>
    <recommendedName>
        <fullName evidence="5">Leucine-rich repeat-containing N-terminal plant-type domain-containing protein</fullName>
    </recommendedName>
</protein>
<evidence type="ECO:0000256" key="1">
    <source>
        <dbReference type="ARBA" id="ARBA00022614"/>
    </source>
</evidence>
<organism evidence="6 7">
    <name type="scientific">Rehmannia glutinosa</name>
    <name type="common">Chinese foxglove</name>
    <dbReference type="NCBI Taxonomy" id="99300"/>
    <lineage>
        <taxon>Eukaryota</taxon>
        <taxon>Viridiplantae</taxon>
        <taxon>Streptophyta</taxon>
        <taxon>Embryophyta</taxon>
        <taxon>Tracheophyta</taxon>
        <taxon>Spermatophyta</taxon>
        <taxon>Magnoliopsida</taxon>
        <taxon>eudicotyledons</taxon>
        <taxon>Gunneridae</taxon>
        <taxon>Pentapetalae</taxon>
        <taxon>asterids</taxon>
        <taxon>lamiids</taxon>
        <taxon>Lamiales</taxon>
        <taxon>Orobanchaceae</taxon>
        <taxon>Rehmannieae</taxon>
        <taxon>Rehmannia</taxon>
    </lineage>
</organism>
<keyword evidence="1" id="KW-0433">Leucine-rich repeat</keyword>
<dbReference type="Proteomes" id="UP001318860">
    <property type="component" value="Unassembled WGS sequence"/>
</dbReference>
<reference evidence="6 7" key="1">
    <citation type="journal article" date="2021" name="Comput. Struct. Biotechnol. J.">
        <title>De novo genome assembly of the potent medicinal plant Rehmannia glutinosa using nanopore technology.</title>
        <authorList>
            <person name="Ma L."/>
            <person name="Dong C."/>
            <person name="Song C."/>
            <person name="Wang X."/>
            <person name="Zheng X."/>
            <person name="Niu Y."/>
            <person name="Chen S."/>
            <person name="Feng W."/>
        </authorList>
    </citation>
    <scope>NUCLEOTIDE SEQUENCE [LARGE SCALE GENOMIC DNA]</scope>
    <source>
        <strain evidence="6">DH-2019</strain>
    </source>
</reference>
<dbReference type="SUPFAM" id="SSF52058">
    <property type="entry name" value="L domain-like"/>
    <property type="match status" value="1"/>
</dbReference>
<evidence type="ECO:0000256" key="4">
    <source>
        <dbReference type="SAM" id="SignalP"/>
    </source>
</evidence>
<evidence type="ECO:0000256" key="3">
    <source>
        <dbReference type="ARBA" id="ARBA00022737"/>
    </source>
</evidence>
<gene>
    <name evidence="6" type="ORF">DH2020_001059</name>
</gene>
<evidence type="ECO:0000256" key="2">
    <source>
        <dbReference type="ARBA" id="ARBA00022729"/>
    </source>
</evidence>
<keyword evidence="3" id="KW-0677">Repeat</keyword>
<accession>A0ABR0XYZ4</accession>
<dbReference type="EMBL" id="JABTTQ020000001">
    <property type="protein sequence ID" value="KAK6164195.1"/>
    <property type="molecule type" value="Genomic_DNA"/>
</dbReference>
<dbReference type="Pfam" id="PF08263">
    <property type="entry name" value="LRRNT_2"/>
    <property type="match status" value="1"/>
</dbReference>
<keyword evidence="7" id="KW-1185">Reference proteome</keyword>
<sequence length="522" mass="57404">MATTTFFYTLLAIILLSLTSVSNACPPSDRAALLTVRAALKEPYLGIFNSWKGYDCCHNWYGVSCDPETHRVADINFRGESEDPIFQKAHRTGYMTGFISPAICKLERLSSLTIADWKGISGPIPPCIAYLPFLRVLDLIGNKLTGEIPTDIGQLSRLTVLNVADNQLSGTIPRSLTNLSSLMHLDIRGNRISGTLPINFGKLRMLSRALLSRNKLNGLIPYTISYIYRLSDLDLSLNQFSGPIPASLGKMAVLATLNLDGNQMSGPIPPTLINSSISILNLSRNAIEGYIPDVFGPRSYFTAIDLSYNKLRGRIPKSISSATYIGHLDVSHNHLCGRIPAGSPFDHLEASSFVYNDCLCGKPLRAWTLLRKEPRPYDELHNGEPDLSKVGKEKKKIYDINVFEYIGNWEVIMESQGHAKSRNEGYSGVSPILYQNLCALPSTAVAIPLSVSMISSPSSNPNPNPRLNHPKPPMMIMLLCLSRLVRSAQISNSTLTPLTLSIIPENLTSTWVVITSSSVLTR</sequence>
<feature type="signal peptide" evidence="4">
    <location>
        <begin position="1"/>
        <end position="24"/>
    </location>
</feature>
<dbReference type="PANTHER" id="PTHR48060:SF7">
    <property type="entry name" value="DNA DAMAGE-REPAIR_TOLERATION PROTEIN DRT100"/>
    <property type="match status" value="1"/>
</dbReference>
<dbReference type="Gene3D" id="3.80.10.10">
    <property type="entry name" value="Ribonuclease Inhibitor"/>
    <property type="match status" value="2"/>
</dbReference>
<proteinExistence type="predicted"/>
<feature type="domain" description="Leucine-rich repeat-containing N-terminal plant-type" evidence="5">
    <location>
        <begin position="27"/>
        <end position="66"/>
    </location>
</feature>
<name>A0ABR0XYZ4_REHGL</name>
<dbReference type="InterPro" id="IPR013210">
    <property type="entry name" value="LRR_N_plant-typ"/>
</dbReference>
<dbReference type="InterPro" id="IPR032675">
    <property type="entry name" value="LRR_dom_sf"/>
</dbReference>
<feature type="chain" id="PRO_5045639833" description="Leucine-rich repeat-containing N-terminal plant-type domain-containing protein" evidence="4">
    <location>
        <begin position="25"/>
        <end position="522"/>
    </location>
</feature>
<dbReference type="InterPro" id="IPR001611">
    <property type="entry name" value="Leu-rich_rpt"/>
</dbReference>
<keyword evidence="2 4" id="KW-0732">Signal</keyword>
<dbReference type="InterPro" id="IPR053211">
    <property type="entry name" value="DNA_repair-toleration"/>
</dbReference>
<dbReference type="Pfam" id="PF13855">
    <property type="entry name" value="LRR_8"/>
    <property type="match status" value="1"/>
</dbReference>
<comment type="caution">
    <text evidence="6">The sequence shown here is derived from an EMBL/GenBank/DDBJ whole genome shotgun (WGS) entry which is preliminary data.</text>
</comment>
<dbReference type="Pfam" id="PF00560">
    <property type="entry name" value="LRR_1"/>
    <property type="match status" value="2"/>
</dbReference>